<dbReference type="InterPro" id="IPR013549">
    <property type="entry name" value="DUF1731"/>
</dbReference>
<sequence>MPKTVVIAGASGFLGTHLTEELTSRGHAVIALVRRPTSAPDESAWDPYAGVYDRDLVERADVVVNLAGAPTLGNPHSTKWQRELRESRVTTTRVLADAVAASDRKPAFLAGNAIAWYGDHGAEVVTEESDSRGDSFMTDVTREWQDAATPAVGAGARVCFLRTAPVIDRRGAPLKQLRVLTRLGLAARLGSGRHYMAMISMRDWVGGVTHLVEHDDVSGPVNLCSPETPTNREFTDALARALHRKAVLAVPSFAIEIGAGKLSPEALGSINMRPAALEAAGYRFRDRTVHEVIRTGLS</sequence>
<dbReference type="InterPro" id="IPR001509">
    <property type="entry name" value="Epimerase_deHydtase"/>
</dbReference>
<dbReference type="SMART" id="SM00822">
    <property type="entry name" value="PKS_KR"/>
    <property type="match status" value="1"/>
</dbReference>
<organism evidence="3 4">
    <name type="scientific">Nocardioides aquiterrae</name>
    <dbReference type="NCBI Taxonomy" id="203799"/>
    <lineage>
        <taxon>Bacteria</taxon>
        <taxon>Bacillati</taxon>
        <taxon>Actinomycetota</taxon>
        <taxon>Actinomycetes</taxon>
        <taxon>Propionibacteriales</taxon>
        <taxon>Nocardioidaceae</taxon>
        <taxon>Nocardioides</taxon>
    </lineage>
</organism>
<comment type="caution">
    <text evidence="3">The sequence shown here is derived from an EMBL/GenBank/DDBJ whole genome shotgun (WGS) entry which is preliminary data.</text>
</comment>
<dbReference type="RefSeq" id="WP_343908477.1">
    <property type="nucleotide sequence ID" value="NZ_BAAAJE010000015.1"/>
</dbReference>
<dbReference type="Pfam" id="PF08338">
    <property type="entry name" value="DUF1731"/>
    <property type="match status" value="1"/>
</dbReference>
<gene>
    <name evidence="3" type="ORF">GCM10009606_30910</name>
</gene>
<reference evidence="3 4" key="1">
    <citation type="journal article" date="2019" name="Int. J. Syst. Evol. Microbiol.">
        <title>The Global Catalogue of Microorganisms (GCM) 10K type strain sequencing project: providing services to taxonomists for standard genome sequencing and annotation.</title>
        <authorList>
            <consortium name="The Broad Institute Genomics Platform"/>
            <consortium name="The Broad Institute Genome Sequencing Center for Infectious Disease"/>
            <person name="Wu L."/>
            <person name="Ma J."/>
        </authorList>
    </citation>
    <scope>NUCLEOTIDE SEQUENCE [LARGE SCALE GENOMIC DNA]</scope>
    <source>
        <strain evidence="3 4">JCM 11813</strain>
    </source>
</reference>
<name>A0ABN1UGV3_9ACTN</name>
<keyword evidence="4" id="KW-1185">Reference proteome</keyword>
<proteinExistence type="inferred from homology"/>
<feature type="domain" description="Ketoreductase" evidence="2">
    <location>
        <begin position="3"/>
        <end position="128"/>
    </location>
</feature>
<dbReference type="InterPro" id="IPR010099">
    <property type="entry name" value="SDR39U1"/>
</dbReference>
<dbReference type="Pfam" id="PF01370">
    <property type="entry name" value="Epimerase"/>
    <property type="match status" value="1"/>
</dbReference>
<dbReference type="InterPro" id="IPR057326">
    <property type="entry name" value="KR_dom"/>
</dbReference>
<evidence type="ECO:0000313" key="4">
    <source>
        <dbReference type="Proteomes" id="UP001499979"/>
    </source>
</evidence>
<evidence type="ECO:0000256" key="1">
    <source>
        <dbReference type="ARBA" id="ARBA00009353"/>
    </source>
</evidence>
<dbReference type="InterPro" id="IPR036291">
    <property type="entry name" value="NAD(P)-bd_dom_sf"/>
</dbReference>
<evidence type="ECO:0000313" key="3">
    <source>
        <dbReference type="EMBL" id="GAA1150008.1"/>
    </source>
</evidence>
<evidence type="ECO:0000259" key="2">
    <source>
        <dbReference type="SMART" id="SM00822"/>
    </source>
</evidence>
<comment type="similarity">
    <text evidence="1">Belongs to the NAD(P)-dependent epimerase/dehydratase family. SDR39U1 subfamily.</text>
</comment>
<dbReference type="Gene3D" id="3.40.50.720">
    <property type="entry name" value="NAD(P)-binding Rossmann-like Domain"/>
    <property type="match status" value="1"/>
</dbReference>
<dbReference type="Proteomes" id="UP001499979">
    <property type="component" value="Unassembled WGS sequence"/>
</dbReference>
<protein>
    <submittedName>
        <fullName evidence="3">TIGR01777 family oxidoreductase</fullName>
    </submittedName>
</protein>
<dbReference type="SUPFAM" id="SSF51735">
    <property type="entry name" value="NAD(P)-binding Rossmann-fold domains"/>
    <property type="match status" value="1"/>
</dbReference>
<dbReference type="NCBIfam" id="TIGR01777">
    <property type="entry name" value="yfcH"/>
    <property type="match status" value="1"/>
</dbReference>
<dbReference type="PANTHER" id="PTHR11092:SF0">
    <property type="entry name" value="EPIMERASE FAMILY PROTEIN SDR39U1"/>
    <property type="match status" value="1"/>
</dbReference>
<accession>A0ABN1UGV3</accession>
<dbReference type="PANTHER" id="PTHR11092">
    <property type="entry name" value="SUGAR NUCLEOTIDE EPIMERASE RELATED"/>
    <property type="match status" value="1"/>
</dbReference>
<dbReference type="EMBL" id="BAAAJE010000015">
    <property type="protein sequence ID" value="GAA1150008.1"/>
    <property type="molecule type" value="Genomic_DNA"/>
</dbReference>